<sequence length="66" mass="7962">MERRRGKDRKEARGSHKKPEDERRRKNKEQKDILSSHRLRVLQNVPNVTVNHLFIQRSEESPAEFI</sequence>
<dbReference type="Proteomes" id="UP000019384">
    <property type="component" value="Unassembled WGS sequence"/>
</dbReference>
<dbReference type="AlphaFoldDB" id="W6MVQ9"/>
<name>W6MVQ9_9ASCO</name>
<reference evidence="2" key="2">
    <citation type="submission" date="2014-02" db="EMBL/GenBank/DDBJ databases">
        <title>Complete DNA sequence of /Kuraishia capsulata/ illustrates novel genomic features among budding yeasts (/Saccharomycotina/).</title>
        <authorList>
            <person name="Morales L."/>
            <person name="Noel B."/>
            <person name="Porcel B."/>
            <person name="Marcet-Houben M."/>
            <person name="Hullo M-F."/>
            <person name="Sacerdot C."/>
            <person name="Tekaia F."/>
            <person name="Leh-Louis V."/>
            <person name="Despons L."/>
            <person name="Khanna V."/>
            <person name="Aury J-M."/>
            <person name="Barbe V."/>
            <person name="Couloux A."/>
            <person name="Labadie K."/>
            <person name="Pelletier E."/>
            <person name="Souciet J-L."/>
            <person name="Boekhout T."/>
            <person name="Gabaldon T."/>
            <person name="Wincker P."/>
            <person name="Dujon B."/>
        </authorList>
    </citation>
    <scope>NUCLEOTIDE SEQUENCE</scope>
    <source>
        <strain evidence="2">CBS 1993</strain>
    </source>
</reference>
<dbReference type="GeneID" id="34519822"/>
<dbReference type="RefSeq" id="XP_022458434.1">
    <property type="nucleotide sequence ID" value="XM_022602650.1"/>
</dbReference>
<proteinExistence type="predicted"/>
<evidence type="ECO:0000256" key="1">
    <source>
        <dbReference type="SAM" id="MobiDB-lite"/>
    </source>
</evidence>
<protein>
    <submittedName>
        <fullName evidence="2">Uncharacterized protein</fullName>
    </submittedName>
</protein>
<dbReference type="EMBL" id="HG793127">
    <property type="protein sequence ID" value="CDK26430.1"/>
    <property type="molecule type" value="Genomic_DNA"/>
</dbReference>
<reference evidence="2" key="1">
    <citation type="submission" date="2013-12" db="EMBL/GenBank/DDBJ databases">
        <authorList>
            <person name="Genoscope - CEA"/>
        </authorList>
    </citation>
    <scope>NUCLEOTIDE SEQUENCE</scope>
    <source>
        <strain evidence="2">CBS 1993</strain>
    </source>
</reference>
<accession>W6MVQ9</accession>
<evidence type="ECO:0000313" key="3">
    <source>
        <dbReference type="Proteomes" id="UP000019384"/>
    </source>
</evidence>
<dbReference type="HOGENOM" id="CLU_2831532_0_0_1"/>
<gene>
    <name evidence="2" type="ORF">KUCA_T00002402001</name>
</gene>
<organism evidence="2 3">
    <name type="scientific">Kuraishia capsulata CBS 1993</name>
    <dbReference type="NCBI Taxonomy" id="1382522"/>
    <lineage>
        <taxon>Eukaryota</taxon>
        <taxon>Fungi</taxon>
        <taxon>Dikarya</taxon>
        <taxon>Ascomycota</taxon>
        <taxon>Saccharomycotina</taxon>
        <taxon>Pichiomycetes</taxon>
        <taxon>Pichiales</taxon>
        <taxon>Pichiaceae</taxon>
        <taxon>Kuraishia</taxon>
    </lineage>
</organism>
<evidence type="ECO:0000313" key="2">
    <source>
        <dbReference type="EMBL" id="CDK26430.1"/>
    </source>
</evidence>
<feature type="compositionally biased region" description="Basic and acidic residues" evidence="1">
    <location>
        <begin position="1"/>
        <end position="35"/>
    </location>
</feature>
<feature type="region of interest" description="Disordered" evidence="1">
    <location>
        <begin position="1"/>
        <end position="37"/>
    </location>
</feature>
<keyword evidence="3" id="KW-1185">Reference proteome</keyword>